<gene>
    <name evidence="2" type="ORF">SAMN05216255_0592</name>
</gene>
<dbReference type="RefSeq" id="WP_089358729.1">
    <property type="nucleotide sequence ID" value="NZ_FZOG01000001.1"/>
</dbReference>
<keyword evidence="1" id="KW-0732">Signal</keyword>
<dbReference type="AlphaFoldDB" id="A0A238ZRC1"/>
<evidence type="ECO:0000313" key="2">
    <source>
        <dbReference type="EMBL" id="SNR85203.1"/>
    </source>
</evidence>
<feature type="signal peptide" evidence="1">
    <location>
        <begin position="1"/>
        <end position="20"/>
    </location>
</feature>
<evidence type="ECO:0000256" key="1">
    <source>
        <dbReference type="SAM" id="SignalP"/>
    </source>
</evidence>
<dbReference type="InterPro" id="IPR021245">
    <property type="entry name" value="DUF2790"/>
</dbReference>
<organism evidence="2 3">
    <name type="scientific">Pseudomonas segetis</name>
    <dbReference type="NCBI Taxonomy" id="298908"/>
    <lineage>
        <taxon>Bacteria</taxon>
        <taxon>Pseudomonadati</taxon>
        <taxon>Pseudomonadota</taxon>
        <taxon>Gammaproteobacteria</taxon>
        <taxon>Pseudomonadales</taxon>
        <taxon>Pseudomonadaceae</taxon>
        <taxon>Pseudomonas</taxon>
    </lineage>
</organism>
<dbReference type="Proteomes" id="UP000242915">
    <property type="component" value="Unassembled WGS sequence"/>
</dbReference>
<dbReference type="Pfam" id="PF10976">
    <property type="entry name" value="DUF2790"/>
    <property type="match status" value="1"/>
</dbReference>
<feature type="chain" id="PRO_5012218418" description="DUF2790 domain-containing protein" evidence="1">
    <location>
        <begin position="21"/>
        <end position="85"/>
    </location>
</feature>
<proteinExistence type="predicted"/>
<dbReference type="EMBL" id="FZOG01000001">
    <property type="protein sequence ID" value="SNR85203.1"/>
    <property type="molecule type" value="Genomic_DNA"/>
</dbReference>
<name>A0A238ZRC1_9PSED</name>
<protein>
    <recommendedName>
        <fullName evidence="4">DUF2790 domain-containing protein</fullName>
    </recommendedName>
</protein>
<sequence>MKATTALAAILLSLAPVAFANASSIDDLKPVQYEYGNKLDVAKVISLTDVSELRGVVPVIMVYQDSQGKVHKLQFLQLGGADSSG</sequence>
<reference evidence="3" key="1">
    <citation type="submission" date="2017-06" db="EMBL/GenBank/DDBJ databases">
        <authorList>
            <person name="Varghese N."/>
            <person name="Submissions S."/>
        </authorList>
    </citation>
    <scope>NUCLEOTIDE SEQUENCE [LARGE SCALE GENOMIC DNA]</scope>
    <source>
        <strain evidence="3">CIP 108523</strain>
    </source>
</reference>
<evidence type="ECO:0000313" key="3">
    <source>
        <dbReference type="Proteomes" id="UP000242915"/>
    </source>
</evidence>
<dbReference type="Gene3D" id="2.30.140.50">
    <property type="entry name" value="Protein of unknown function DUF2790"/>
    <property type="match status" value="1"/>
</dbReference>
<keyword evidence="3" id="KW-1185">Reference proteome</keyword>
<evidence type="ECO:0008006" key="4">
    <source>
        <dbReference type="Google" id="ProtNLM"/>
    </source>
</evidence>
<accession>A0A238ZRC1</accession>